<accession>A0ABV0BB69</accession>
<feature type="transmembrane region" description="Helical" evidence="1">
    <location>
        <begin position="131"/>
        <end position="155"/>
    </location>
</feature>
<keyword evidence="1" id="KW-0812">Transmembrane</keyword>
<dbReference type="PANTHER" id="PTHR34980">
    <property type="entry name" value="INNER MEMBRANE PROTEIN-RELATED-RELATED"/>
    <property type="match status" value="1"/>
</dbReference>
<gene>
    <name evidence="2" type="ORF">TPR58_16735</name>
</gene>
<protein>
    <submittedName>
        <fullName evidence="2">DUF805 domain-containing protein</fullName>
    </submittedName>
</protein>
<feature type="transmembrane region" description="Helical" evidence="1">
    <location>
        <begin position="92"/>
        <end position="111"/>
    </location>
</feature>
<organism evidence="2 3">
    <name type="scientific">Sphingomonas rustica</name>
    <dbReference type="NCBI Taxonomy" id="3103142"/>
    <lineage>
        <taxon>Bacteria</taxon>
        <taxon>Pseudomonadati</taxon>
        <taxon>Pseudomonadota</taxon>
        <taxon>Alphaproteobacteria</taxon>
        <taxon>Sphingomonadales</taxon>
        <taxon>Sphingomonadaceae</taxon>
        <taxon>Sphingomonas</taxon>
    </lineage>
</organism>
<sequence>MDIAAASAARDRMPLFVRTVADSFVFAGRSTRTEALGFLLVSTLLSQTALVLAGDRSEMAWVAVALALALTLEIPSIALFVRRMHDQDRSGWWALIGVAKIPLALALMSMPGDANGVSIVRMLIWEGRYDWDAGTLPLLLAVTLLVIAQLGFYFAPGTDGANRYGADPRGER</sequence>
<keyword evidence="3" id="KW-1185">Reference proteome</keyword>
<comment type="caution">
    <text evidence="2">The sequence shown here is derived from an EMBL/GenBank/DDBJ whole genome shotgun (WGS) entry which is preliminary data.</text>
</comment>
<dbReference type="EMBL" id="JBDIZK010000010">
    <property type="protein sequence ID" value="MEN3748823.1"/>
    <property type="molecule type" value="Genomic_DNA"/>
</dbReference>
<evidence type="ECO:0000256" key="1">
    <source>
        <dbReference type="SAM" id="Phobius"/>
    </source>
</evidence>
<dbReference type="RefSeq" id="WP_346247860.1">
    <property type="nucleotide sequence ID" value="NZ_JBDIZK010000010.1"/>
</dbReference>
<evidence type="ECO:0000313" key="3">
    <source>
        <dbReference type="Proteomes" id="UP001427805"/>
    </source>
</evidence>
<feature type="transmembrane region" description="Helical" evidence="1">
    <location>
        <begin position="59"/>
        <end position="80"/>
    </location>
</feature>
<reference evidence="2 3" key="1">
    <citation type="submission" date="2024-05" db="EMBL/GenBank/DDBJ databases">
        <title>Sphingomonas sp. HF-S3 16S ribosomal RNA gene Genome sequencing and assembly.</title>
        <authorList>
            <person name="Lee H."/>
        </authorList>
    </citation>
    <scope>NUCLEOTIDE SEQUENCE [LARGE SCALE GENOMIC DNA]</scope>
    <source>
        <strain evidence="2 3">HF-S3</strain>
    </source>
</reference>
<dbReference type="InterPro" id="IPR008523">
    <property type="entry name" value="DUF805"/>
</dbReference>
<feature type="transmembrane region" description="Helical" evidence="1">
    <location>
        <begin position="35"/>
        <end position="53"/>
    </location>
</feature>
<keyword evidence="1" id="KW-1133">Transmembrane helix</keyword>
<keyword evidence="1" id="KW-0472">Membrane</keyword>
<evidence type="ECO:0000313" key="2">
    <source>
        <dbReference type="EMBL" id="MEN3748823.1"/>
    </source>
</evidence>
<dbReference type="Proteomes" id="UP001427805">
    <property type="component" value="Unassembled WGS sequence"/>
</dbReference>
<proteinExistence type="predicted"/>
<name>A0ABV0BB69_9SPHN</name>
<dbReference type="Pfam" id="PF05656">
    <property type="entry name" value="DUF805"/>
    <property type="match status" value="1"/>
</dbReference>
<dbReference type="PANTHER" id="PTHR34980:SF2">
    <property type="entry name" value="INNER MEMBRANE PROTEIN YHAH-RELATED"/>
    <property type="match status" value="1"/>
</dbReference>